<gene>
    <name evidence="5" type="ORF">Zmor_008978</name>
</gene>
<dbReference type="CDD" id="cd21217">
    <property type="entry name" value="CH_PLS_FIM_rpt1"/>
    <property type="match status" value="1"/>
</dbReference>
<dbReference type="GO" id="GO:0005737">
    <property type="term" value="C:cytoplasm"/>
    <property type="evidence" value="ECO:0007669"/>
    <property type="project" value="TreeGrafter"/>
</dbReference>
<reference evidence="5" key="1">
    <citation type="journal article" date="2023" name="G3 (Bethesda)">
        <title>Whole genome assemblies of Zophobas morio and Tenebrio molitor.</title>
        <authorList>
            <person name="Kaur S."/>
            <person name="Stinson S.A."/>
            <person name="diCenzo G.C."/>
        </authorList>
    </citation>
    <scope>NUCLEOTIDE SEQUENCE</scope>
    <source>
        <strain evidence="5">QUZm001</strain>
    </source>
</reference>
<organism evidence="5 6">
    <name type="scientific">Zophobas morio</name>
    <dbReference type="NCBI Taxonomy" id="2755281"/>
    <lineage>
        <taxon>Eukaryota</taxon>
        <taxon>Metazoa</taxon>
        <taxon>Ecdysozoa</taxon>
        <taxon>Arthropoda</taxon>
        <taxon>Hexapoda</taxon>
        <taxon>Insecta</taxon>
        <taxon>Pterygota</taxon>
        <taxon>Neoptera</taxon>
        <taxon>Endopterygota</taxon>
        <taxon>Coleoptera</taxon>
        <taxon>Polyphaga</taxon>
        <taxon>Cucujiformia</taxon>
        <taxon>Tenebrionidae</taxon>
        <taxon>Zophobas</taxon>
    </lineage>
</organism>
<dbReference type="GO" id="GO:0051017">
    <property type="term" value="P:actin filament bundle assembly"/>
    <property type="evidence" value="ECO:0007669"/>
    <property type="project" value="InterPro"/>
</dbReference>
<sequence length="563" mass="63687">MSYYELRSDHTFDPEEIKNKLGRSQIQAEALAFSEQLNNLLKSDKFLVEKNYIPLSSADLFFDNIRDGVILCKLINAVRAGTIPETSIKTNVDWRNADKAGSRDIFEIAGNHSLALKAAKDLGCSTVNIGHEDIFRGSRHLILAIVWQLIRFHLMKEVNLISHPELIRLLEPGEKIEKLINMRAEDIIKRWFNYHLKKAGTNEVVENFGKDLKDSSKWVTLFKQIAPAASHSAGIDEVLKTSDILKRAELLLGVAEKLNSRDFTTAADIVAGHERLNLAFTATIFNNHIGIHFPTEDEIAELYSTHSLKLLTKNLIDNENPADNATKTLEALEKTFSLEKELSIKKNLLRDTVVNMSGKLKDINCAISDLKDITGGRGKSFEEMQRKLEEKRAQLASKTAAIDEYTAAAKDCLSGYEGSLDSALTFSEEGPDKDRLNAVVDATAWVLKGYVDTINQRENEAKQIENEERRRLEELNAELSDYLSEGQSSAQDAITNMKRLLELLIEKSKRQDLRIKSQQDIIQYKNKLNATMGEKIVEIAQIRKENLKKYVYVNVVYILIINH</sequence>
<dbReference type="FunFam" id="1.10.418.10:FF:000042">
    <property type="entry name" value="Fimbrin, putative"/>
    <property type="match status" value="1"/>
</dbReference>
<dbReference type="InterPro" id="IPR039959">
    <property type="entry name" value="Fimbrin/Plastin"/>
</dbReference>
<dbReference type="PROSITE" id="PS50021">
    <property type="entry name" value="CH"/>
    <property type="match status" value="2"/>
</dbReference>
<dbReference type="Gene3D" id="1.10.418.10">
    <property type="entry name" value="Calponin-like domain"/>
    <property type="match status" value="2"/>
</dbReference>
<evidence type="ECO:0000256" key="2">
    <source>
        <dbReference type="ARBA" id="ARBA00023203"/>
    </source>
</evidence>
<dbReference type="SUPFAM" id="SSF47576">
    <property type="entry name" value="Calponin-homology domain, CH-domain"/>
    <property type="match status" value="1"/>
</dbReference>
<dbReference type="GO" id="GO:0051639">
    <property type="term" value="P:actin filament network formation"/>
    <property type="evidence" value="ECO:0007669"/>
    <property type="project" value="TreeGrafter"/>
</dbReference>
<evidence type="ECO:0000256" key="1">
    <source>
        <dbReference type="ARBA" id="ARBA00022737"/>
    </source>
</evidence>
<dbReference type="SMART" id="SM00033">
    <property type="entry name" value="CH"/>
    <property type="match status" value="2"/>
</dbReference>
<dbReference type="Pfam" id="PF00307">
    <property type="entry name" value="CH"/>
    <property type="match status" value="2"/>
</dbReference>
<feature type="coiled-coil region" evidence="3">
    <location>
        <begin position="381"/>
        <end position="408"/>
    </location>
</feature>
<dbReference type="InterPro" id="IPR001715">
    <property type="entry name" value="CH_dom"/>
</dbReference>
<dbReference type="InterPro" id="IPR036872">
    <property type="entry name" value="CH_dom_sf"/>
</dbReference>
<proteinExistence type="predicted"/>
<dbReference type="Proteomes" id="UP001168821">
    <property type="component" value="Unassembled WGS sequence"/>
</dbReference>
<keyword evidence="3" id="KW-0175">Coiled coil</keyword>
<evidence type="ECO:0000256" key="3">
    <source>
        <dbReference type="SAM" id="Coils"/>
    </source>
</evidence>
<dbReference type="EMBL" id="JALNTZ010002715">
    <property type="protein sequence ID" value="KAJ3616873.1"/>
    <property type="molecule type" value="Genomic_DNA"/>
</dbReference>
<feature type="domain" description="Calponin-homology (CH)" evidence="4">
    <location>
        <begin position="182"/>
        <end position="289"/>
    </location>
</feature>
<feature type="domain" description="Calponin-homology (CH)" evidence="4">
    <location>
        <begin position="34"/>
        <end position="154"/>
    </location>
</feature>
<evidence type="ECO:0000259" key="4">
    <source>
        <dbReference type="PROSITE" id="PS50021"/>
    </source>
</evidence>
<accession>A0AA38HID7</accession>
<dbReference type="AlphaFoldDB" id="A0AA38HID7"/>
<comment type="caution">
    <text evidence="5">The sequence shown here is derived from an EMBL/GenBank/DDBJ whole genome shotgun (WGS) entry which is preliminary data.</text>
</comment>
<name>A0AA38HID7_9CUCU</name>
<dbReference type="PANTHER" id="PTHR19961">
    <property type="entry name" value="FIMBRIN/PLASTIN"/>
    <property type="match status" value="1"/>
</dbReference>
<dbReference type="PANTHER" id="PTHR19961:SF18">
    <property type="entry name" value="FI19014P1"/>
    <property type="match status" value="1"/>
</dbReference>
<keyword evidence="2" id="KW-0009">Actin-binding</keyword>
<keyword evidence="1" id="KW-0677">Repeat</keyword>
<evidence type="ECO:0000313" key="6">
    <source>
        <dbReference type="Proteomes" id="UP001168821"/>
    </source>
</evidence>
<dbReference type="GO" id="GO:0005884">
    <property type="term" value="C:actin filament"/>
    <property type="evidence" value="ECO:0007669"/>
    <property type="project" value="TreeGrafter"/>
</dbReference>
<protein>
    <recommendedName>
        <fullName evidence="4">Calponin-homology (CH) domain-containing protein</fullName>
    </recommendedName>
</protein>
<evidence type="ECO:0000313" key="5">
    <source>
        <dbReference type="EMBL" id="KAJ3616873.1"/>
    </source>
</evidence>
<keyword evidence="6" id="KW-1185">Reference proteome</keyword>
<feature type="coiled-coil region" evidence="3">
    <location>
        <begin position="447"/>
        <end position="485"/>
    </location>
</feature>
<dbReference type="GO" id="GO:0051015">
    <property type="term" value="F:actin filament binding"/>
    <property type="evidence" value="ECO:0007669"/>
    <property type="project" value="InterPro"/>
</dbReference>
<dbReference type="GO" id="GO:0032432">
    <property type="term" value="C:actin filament bundle"/>
    <property type="evidence" value="ECO:0007669"/>
    <property type="project" value="TreeGrafter"/>
</dbReference>